<dbReference type="Proteomes" id="UP001373714">
    <property type="component" value="Unassembled WGS sequence"/>
</dbReference>
<feature type="region of interest" description="Disordered" evidence="1">
    <location>
        <begin position="64"/>
        <end position="95"/>
    </location>
</feature>
<dbReference type="EMBL" id="JAVHNS010000013">
    <property type="protein sequence ID" value="KAK6337522.1"/>
    <property type="molecule type" value="Genomic_DNA"/>
</dbReference>
<reference evidence="2 3" key="1">
    <citation type="submission" date="2019-10" db="EMBL/GenBank/DDBJ databases">
        <authorList>
            <person name="Palmer J.M."/>
        </authorList>
    </citation>
    <scope>NUCLEOTIDE SEQUENCE [LARGE SCALE GENOMIC DNA]</scope>
    <source>
        <strain evidence="2 3">TWF730</strain>
    </source>
</reference>
<sequence>MTRPLYSKDMFAAPDLNFKPTVKQNGDSWVARRGPLKQNKRKTPASKPFFPTLKSALRRTPLSLNNDAHGGSGAGCTTPPRTPTERRSTKWPGMFRTGTPDKPVDIYIPPWNDAFENLDELFGPDYTEEEIKVNREHAAEIMAEDYRHMVCNPKLDTPKPWRDGLMRQFDSIDSDSAKRSYIFYYSLGYNEGVWPVDAIGIMEQAYLFGAMEKGWDTDIGNSLYRFYNGISDDGDLKGVRHYFHGDLEAVIF</sequence>
<keyword evidence="3" id="KW-1185">Reference proteome</keyword>
<proteinExistence type="predicted"/>
<feature type="region of interest" description="Disordered" evidence="1">
    <location>
        <begin position="22"/>
        <end position="49"/>
    </location>
</feature>
<accession>A0AAV9UAG7</accession>
<protein>
    <submittedName>
        <fullName evidence="2">Uncharacterized protein</fullName>
    </submittedName>
</protein>
<comment type="caution">
    <text evidence="2">The sequence shown here is derived from an EMBL/GenBank/DDBJ whole genome shotgun (WGS) entry which is preliminary data.</text>
</comment>
<evidence type="ECO:0000313" key="2">
    <source>
        <dbReference type="EMBL" id="KAK6337522.1"/>
    </source>
</evidence>
<evidence type="ECO:0000313" key="3">
    <source>
        <dbReference type="Proteomes" id="UP001373714"/>
    </source>
</evidence>
<feature type="compositionally biased region" description="Basic residues" evidence="1">
    <location>
        <begin position="34"/>
        <end position="44"/>
    </location>
</feature>
<dbReference type="AlphaFoldDB" id="A0AAV9UAG7"/>
<evidence type="ECO:0000256" key="1">
    <source>
        <dbReference type="SAM" id="MobiDB-lite"/>
    </source>
</evidence>
<organism evidence="2 3">
    <name type="scientific">Orbilia blumenaviensis</name>
    <dbReference type="NCBI Taxonomy" id="1796055"/>
    <lineage>
        <taxon>Eukaryota</taxon>
        <taxon>Fungi</taxon>
        <taxon>Dikarya</taxon>
        <taxon>Ascomycota</taxon>
        <taxon>Pezizomycotina</taxon>
        <taxon>Orbiliomycetes</taxon>
        <taxon>Orbiliales</taxon>
        <taxon>Orbiliaceae</taxon>
        <taxon>Orbilia</taxon>
    </lineage>
</organism>
<name>A0AAV9UAG7_9PEZI</name>
<gene>
    <name evidence="2" type="ORF">TWF730_002919</name>
</gene>